<dbReference type="AlphaFoldDB" id="A0A6N7L8D3"/>
<keyword evidence="3" id="KW-1185">Reference proteome</keyword>
<protein>
    <submittedName>
        <fullName evidence="2">Uncharacterized protein</fullName>
    </submittedName>
</protein>
<proteinExistence type="predicted"/>
<accession>A0A6N7L8D3</accession>
<dbReference type="PROSITE" id="PS51257">
    <property type="entry name" value="PROKAR_LIPOPROTEIN"/>
    <property type="match status" value="1"/>
</dbReference>
<reference evidence="2 3" key="1">
    <citation type="journal article" date="2013" name="Genome Biol.">
        <title>Comparative genomics of the core and accessory genomes of 48 Sinorhizobium strains comprising five genospecies.</title>
        <authorList>
            <person name="Sugawara M."/>
            <person name="Epstein B."/>
            <person name="Badgley B.D."/>
            <person name="Unno T."/>
            <person name="Xu L."/>
            <person name="Reese J."/>
            <person name="Gyaneshwar P."/>
            <person name="Denny R."/>
            <person name="Mudge J."/>
            <person name="Bharti A.K."/>
            <person name="Farmer A.D."/>
            <person name="May G.D."/>
            <person name="Woodward J.E."/>
            <person name="Medigue C."/>
            <person name="Vallenet D."/>
            <person name="Lajus A."/>
            <person name="Rouy Z."/>
            <person name="Martinez-Vaz B."/>
            <person name="Tiffin P."/>
            <person name="Young N.D."/>
            <person name="Sadowsky M.J."/>
        </authorList>
    </citation>
    <scope>NUCLEOTIDE SEQUENCE [LARGE SCALE GENOMIC DNA]</scope>
    <source>
        <strain evidence="2 3">USDA4894</strain>
    </source>
</reference>
<dbReference type="EMBL" id="WITC01000024">
    <property type="protein sequence ID" value="MQX14071.1"/>
    <property type="molecule type" value="Genomic_DNA"/>
</dbReference>
<dbReference type="Proteomes" id="UP000439983">
    <property type="component" value="Unassembled WGS sequence"/>
</dbReference>
<comment type="caution">
    <text evidence="2">The sequence shown here is derived from an EMBL/GenBank/DDBJ whole genome shotgun (WGS) entry which is preliminary data.</text>
</comment>
<name>A0A6N7L8D3_SINTE</name>
<feature type="compositionally biased region" description="Basic residues" evidence="1">
    <location>
        <begin position="1"/>
        <end position="12"/>
    </location>
</feature>
<evidence type="ECO:0000256" key="1">
    <source>
        <dbReference type="SAM" id="MobiDB-lite"/>
    </source>
</evidence>
<sequence>MPRPFSGRRKRFRSETPTQPPVHTATTTVGCAYAAICQRRQDICLTQTPIAKPVTPAWSARCHFT</sequence>
<evidence type="ECO:0000313" key="3">
    <source>
        <dbReference type="Proteomes" id="UP000439983"/>
    </source>
</evidence>
<organism evidence="2 3">
    <name type="scientific">Sinorhizobium terangae</name>
    <dbReference type="NCBI Taxonomy" id="110322"/>
    <lineage>
        <taxon>Bacteria</taxon>
        <taxon>Pseudomonadati</taxon>
        <taxon>Pseudomonadota</taxon>
        <taxon>Alphaproteobacteria</taxon>
        <taxon>Hyphomicrobiales</taxon>
        <taxon>Rhizobiaceae</taxon>
        <taxon>Sinorhizobium/Ensifer group</taxon>
        <taxon>Sinorhizobium</taxon>
    </lineage>
</organism>
<feature type="region of interest" description="Disordered" evidence="1">
    <location>
        <begin position="1"/>
        <end position="24"/>
    </location>
</feature>
<gene>
    <name evidence="2" type="ORF">GHK62_04665</name>
</gene>
<evidence type="ECO:0000313" key="2">
    <source>
        <dbReference type="EMBL" id="MQX14071.1"/>
    </source>
</evidence>